<sequence>MALYCFPSSIPYSLLLFLLFLLSCFNPSHSQHYHAIFSFGDSLSDAGNLIADGVPSDLTTARSPYGMTFFGHPTGRCSDGRLIVDFLAEHFGLPLPPPSKASDRSFRKGANFAITGATALDSPFFKARGLNNKTWNTGSLSTQLQWFESLKPSLCSSTQACEEYLRKSLFVFGEFGGNDYNAPLFSGKTMAEVKTYVPFVIDAITRGIERLISDGAVDVVVPGVLPIGCFPLYLTLYGSSKKADYNSRTGCLRRFNALAFHHNMLLREALEKLQTSYPEARIMYGDYYTPTVRFVLNPARFGFHNGALKACCGAGGQSSYNFNLDAKCGEKGAKACTNPSSYVSWDGIHLTEAAYRSIANGWLRGPYADPPILRKEGKGKESHSTANNISSETGRGRREKVNYPTTPHHISFFPSPFLLLHLLLLLRPPPPPPLTMNLSISFLLLLLVLHNGFFWASASSSQGYTAIFNFGDSLADAGNLCADGIPPFLATARLPYGMTFFGFPTGRCSDGRLLVDFLAQEFGLPLPPPSKAHNASFARGANFAITGATALNTSFFEARGLGKTVWNSGSLHTQIQWFQDIKPSLCASPEDCKSFLSKSLFVVGEFGGNDYNAPLFAGKDVKEAHTIIPHVIESISTGIEKLIAEGAVDLVVPGVLPMGCFPVYLTITKNPKGGYGSRSGCIRKFNTLSWIHNAMLRRAVEKLRIKYPAVKIVYADYYAPVIQFVLHPEKFGFYKQLPRACCGAPGQGLYNFNLTAKCGDPGATACEDPSTHWSWDGIHLTEAAYGHIAKGFVNGQYNAIFSFGDSYTDTGNLRILAGKTKNPPYDTPYGMTYFHHSTGRASDGRLVIDFIAQNFGLPLVPPSLSNQDFKKGANFAVIAATAMDPAFFKSINITGTSPFSLNVQLGWFDKLKPSLCSSEQECQNYFKNSLFFVGELGGNDYNAIMYSNRNVDEIKALSPQIVGTIIGAAEKLINEGAGTLVVPGILPTGCIPIVLSQAHNAPKEEFDPKTGCLIKPNDFSSYHNNLLHQAVQQLQSKYPQAKLIYAEYFEAVVDFILDPIGHGFTNGHGALQVCCGGGGPYNYNSSAGCGSPGSTVGDPATYANWDGIHLTEAAFQQVANGWLHGPYASPPI</sequence>
<dbReference type="Proteomes" id="UP000092600">
    <property type="component" value="Unassembled WGS sequence"/>
</dbReference>
<comment type="caution">
    <text evidence="7">The sequence shown here is derived from an EMBL/GenBank/DDBJ whole genome shotgun (WGS) entry which is preliminary data.</text>
</comment>
<feature type="compositionally biased region" description="Polar residues" evidence="5">
    <location>
        <begin position="384"/>
        <end position="393"/>
    </location>
</feature>
<evidence type="ECO:0000256" key="5">
    <source>
        <dbReference type="SAM" id="MobiDB-lite"/>
    </source>
</evidence>
<dbReference type="InterPro" id="IPR001087">
    <property type="entry name" value="GDSL"/>
</dbReference>
<dbReference type="Gene3D" id="3.40.50.1110">
    <property type="entry name" value="SGNH hydrolase"/>
    <property type="match status" value="3"/>
</dbReference>
<dbReference type="CDD" id="cd01837">
    <property type="entry name" value="SGNH_plant_lipase_like"/>
    <property type="match status" value="3"/>
</dbReference>
<evidence type="ECO:0000313" key="8">
    <source>
        <dbReference type="Proteomes" id="UP000092600"/>
    </source>
</evidence>
<proteinExistence type="inferred from homology"/>
<feature type="signal peptide" evidence="6">
    <location>
        <begin position="1"/>
        <end position="30"/>
    </location>
</feature>
<organism evidence="7 8">
    <name type="scientific">Ananas comosus</name>
    <name type="common">Pineapple</name>
    <name type="synonym">Ananas ananas</name>
    <dbReference type="NCBI Taxonomy" id="4615"/>
    <lineage>
        <taxon>Eukaryota</taxon>
        <taxon>Viridiplantae</taxon>
        <taxon>Streptophyta</taxon>
        <taxon>Embryophyta</taxon>
        <taxon>Tracheophyta</taxon>
        <taxon>Spermatophyta</taxon>
        <taxon>Magnoliopsida</taxon>
        <taxon>Liliopsida</taxon>
        <taxon>Poales</taxon>
        <taxon>Bromeliaceae</taxon>
        <taxon>Bromelioideae</taxon>
        <taxon>Ananas</taxon>
    </lineage>
</organism>
<evidence type="ECO:0000256" key="3">
    <source>
        <dbReference type="ARBA" id="ARBA00022801"/>
    </source>
</evidence>
<name>A0A199UH12_ANACO</name>
<keyword evidence="4" id="KW-0325">Glycoprotein</keyword>
<keyword evidence="3" id="KW-0378">Hydrolase</keyword>
<feature type="chain" id="PRO_5008285230" evidence="6">
    <location>
        <begin position="31"/>
        <end position="1132"/>
    </location>
</feature>
<comment type="similarity">
    <text evidence="1">Belongs to the 'GDSL' lipolytic enzyme family.</text>
</comment>
<dbReference type="InterPro" id="IPR036514">
    <property type="entry name" value="SGNH_hydro_sf"/>
</dbReference>
<dbReference type="AlphaFoldDB" id="A0A199UH12"/>
<dbReference type="GO" id="GO:0016788">
    <property type="term" value="F:hydrolase activity, acting on ester bonds"/>
    <property type="evidence" value="ECO:0007669"/>
    <property type="project" value="InterPro"/>
</dbReference>
<evidence type="ECO:0000256" key="6">
    <source>
        <dbReference type="SAM" id="SignalP"/>
    </source>
</evidence>
<dbReference type="EMBL" id="LSRQ01008287">
    <property type="protein sequence ID" value="OAY64034.1"/>
    <property type="molecule type" value="Genomic_DNA"/>
</dbReference>
<keyword evidence="2 6" id="KW-0732">Signal</keyword>
<feature type="region of interest" description="Disordered" evidence="5">
    <location>
        <begin position="374"/>
        <end position="401"/>
    </location>
</feature>
<evidence type="ECO:0000313" key="7">
    <source>
        <dbReference type="EMBL" id="OAY64034.1"/>
    </source>
</evidence>
<dbReference type="PANTHER" id="PTHR22835:SF659">
    <property type="entry name" value="GDSL LIPASE_ACYLHYDROLASE, PUTATIVE (AFU_ORTHOLOGUE AFUA_2G00510)-RELATED"/>
    <property type="match status" value="1"/>
</dbReference>
<feature type="compositionally biased region" description="Basic and acidic residues" evidence="5">
    <location>
        <begin position="374"/>
        <end position="383"/>
    </location>
</feature>
<accession>A0A199UH12</accession>
<dbReference type="Pfam" id="PF00657">
    <property type="entry name" value="Lipase_GDSL"/>
    <property type="match status" value="3"/>
</dbReference>
<gene>
    <name evidence="7" type="ORF">ACMD2_19824</name>
</gene>
<evidence type="ECO:0000256" key="1">
    <source>
        <dbReference type="ARBA" id="ARBA00008668"/>
    </source>
</evidence>
<reference evidence="7 8" key="1">
    <citation type="journal article" date="2016" name="DNA Res.">
        <title>The draft genome of MD-2 pineapple using hybrid error correction of long reads.</title>
        <authorList>
            <person name="Redwan R.M."/>
            <person name="Saidin A."/>
            <person name="Kumar S.V."/>
        </authorList>
    </citation>
    <scope>NUCLEOTIDE SEQUENCE [LARGE SCALE GENOMIC DNA]</scope>
    <source>
        <strain evidence="8">cv. MD2</strain>
        <tissue evidence="7">Leaf</tissue>
    </source>
</reference>
<evidence type="ECO:0000256" key="4">
    <source>
        <dbReference type="ARBA" id="ARBA00023180"/>
    </source>
</evidence>
<dbReference type="SUPFAM" id="SSF52266">
    <property type="entry name" value="SGNH hydrolase"/>
    <property type="match status" value="2"/>
</dbReference>
<dbReference type="InterPro" id="IPR035669">
    <property type="entry name" value="SGNH_plant_lipase-like"/>
</dbReference>
<evidence type="ECO:0000256" key="2">
    <source>
        <dbReference type="ARBA" id="ARBA00022729"/>
    </source>
</evidence>
<protein>
    <submittedName>
        <fullName evidence="7">GDSL esterase/lipase</fullName>
    </submittedName>
</protein>
<feature type="non-terminal residue" evidence="7">
    <location>
        <position position="1132"/>
    </location>
</feature>
<dbReference type="STRING" id="4615.A0A199UH12"/>
<dbReference type="PANTHER" id="PTHR22835">
    <property type="entry name" value="ZINC FINGER FYVE DOMAIN CONTAINING PROTEIN"/>
    <property type="match status" value="1"/>
</dbReference>